<evidence type="ECO:0000313" key="4">
    <source>
        <dbReference type="Proteomes" id="UP000253529"/>
    </source>
</evidence>
<keyword evidence="1" id="KW-0175">Coiled coil</keyword>
<protein>
    <submittedName>
        <fullName evidence="3">Helix-turn-helix protein</fullName>
    </submittedName>
</protein>
<dbReference type="AlphaFoldDB" id="A0A366ESX5"/>
<dbReference type="SMART" id="SM00530">
    <property type="entry name" value="HTH_XRE"/>
    <property type="match status" value="1"/>
</dbReference>
<dbReference type="CDD" id="cd00093">
    <property type="entry name" value="HTH_XRE"/>
    <property type="match status" value="1"/>
</dbReference>
<dbReference type="RefSeq" id="WP_245428122.1">
    <property type="nucleotide sequence ID" value="NZ_QNRK01000037.1"/>
</dbReference>
<dbReference type="InterPro" id="IPR052345">
    <property type="entry name" value="Rad_response_metalloprotease"/>
</dbReference>
<accession>A0A366ESX5</accession>
<dbReference type="EMBL" id="QNRK01000037">
    <property type="protein sequence ID" value="RBP05026.1"/>
    <property type="molecule type" value="Genomic_DNA"/>
</dbReference>
<dbReference type="Gene3D" id="1.10.260.40">
    <property type="entry name" value="lambda repressor-like DNA-binding domains"/>
    <property type="match status" value="1"/>
</dbReference>
<gene>
    <name evidence="3" type="ORF">DFR50_13710</name>
</gene>
<dbReference type="PANTHER" id="PTHR43236:SF1">
    <property type="entry name" value="BLL7220 PROTEIN"/>
    <property type="match status" value="1"/>
</dbReference>
<keyword evidence="4" id="KW-1185">Reference proteome</keyword>
<organism evidence="3 4">
    <name type="scientific">Roseiarcus fermentans</name>
    <dbReference type="NCBI Taxonomy" id="1473586"/>
    <lineage>
        <taxon>Bacteria</taxon>
        <taxon>Pseudomonadati</taxon>
        <taxon>Pseudomonadota</taxon>
        <taxon>Alphaproteobacteria</taxon>
        <taxon>Hyphomicrobiales</taxon>
        <taxon>Roseiarcaceae</taxon>
        <taxon>Roseiarcus</taxon>
    </lineage>
</organism>
<dbReference type="Proteomes" id="UP000253529">
    <property type="component" value="Unassembled WGS sequence"/>
</dbReference>
<sequence length="482" mass="53589">MITNERQYRITRSEADRFRKAISELANATVRPDVHPRLLQAEREAMESQLADLEAELAEYDRLKSADLSMISIDSFDELADGLIRARIASGLSQKALADRLGLKEQQIQRYEAERYASASYQRLREIASALRVRIKNDILLPVAPANFGGLVSKLRQVGLDRDFLLSRLLPSADAARASGEIPSEDGDYALTSKAGAVLERVFGWTRDNMFGAQALVAPRFAAAEARFKMPANRAQATTGLYAAYANYLAVVVLKGARSLPKTEIPTDPAVMHRRIQETYKTIDLKSALHTAWDLGVVVLPLRDRGTFHGACWRYAGRNAVVLKQTSKHEARWLFDLLHELFHAGQQPEADTLEVIEADETSSERRNSDEEIAASQFAGDVVLNGEAEALAQACVQAARKSVERLKSVVPSIAEKNGVSVGGLANYLAFRLSWQGVNWWGAAANLQADDSDPWKIARDVFVERFPYDIDNELDRQLLDRALH</sequence>
<evidence type="ECO:0000313" key="3">
    <source>
        <dbReference type="EMBL" id="RBP05026.1"/>
    </source>
</evidence>
<dbReference type="InterPro" id="IPR010982">
    <property type="entry name" value="Lambda_DNA-bd_dom_sf"/>
</dbReference>
<comment type="caution">
    <text evidence="3">The sequence shown here is derived from an EMBL/GenBank/DDBJ whole genome shotgun (WGS) entry which is preliminary data.</text>
</comment>
<reference evidence="3 4" key="1">
    <citation type="submission" date="2018-06" db="EMBL/GenBank/DDBJ databases">
        <title>Genomic Encyclopedia of Type Strains, Phase IV (KMG-IV): sequencing the most valuable type-strain genomes for metagenomic binning, comparative biology and taxonomic classification.</title>
        <authorList>
            <person name="Goeker M."/>
        </authorList>
    </citation>
    <scope>NUCLEOTIDE SEQUENCE [LARGE SCALE GENOMIC DNA]</scope>
    <source>
        <strain evidence="3 4">DSM 24875</strain>
    </source>
</reference>
<dbReference type="PROSITE" id="PS50943">
    <property type="entry name" value="HTH_CROC1"/>
    <property type="match status" value="1"/>
</dbReference>
<dbReference type="InterPro" id="IPR001387">
    <property type="entry name" value="Cro/C1-type_HTH"/>
</dbReference>
<dbReference type="PANTHER" id="PTHR43236">
    <property type="entry name" value="ANTITOXIN HIGA1"/>
    <property type="match status" value="1"/>
</dbReference>
<evidence type="ECO:0000256" key="1">
    <source>
        <dbReference type="SAM" id="Coils"/>
    </source>
</evidence>
<name>A0A366ESX5_9HYPH</name>
<evidence type="ECO:0000259" key="2">
    <source>
        <dbReference type="PROSITE" id="PS50943"/>
    </source>
</evidence>
<dbReference type="GO" id="GO:0003677">
    <property type="term" value="F:DNA binding"/>
    <property type="evidence" value="ECO:0007669"/>
    <property type="project" value="InterPro"/>
</dbReference>
<feature type="coiled-coil region" evidence="1">
    <location>
        <begin position="36"/>
        <end position="66"/>
    </location>
</feature>
<proteinExistence type="predicted"/>
<dbReference type="Pfam" id="PF01381">
    <property type="entry name" value="HTH_3"/>
    <property type="match status" value="1"/>
</dbReference>
<dbReference type="SUPFAM" id="SSF47413">
    <property type="entry name" value="lambda repressor-like DNA-binding domains"/>
    <property type="match status" value="1"/>
</dbReference>
<feature type="domain" description="HTH cro/C1-type" evidence="2">
    <location>
        <begin position="83"/>
        <end position="139"/>
    </location>
</feature>